<dbReference type="EMBL" id="HBKN01006828">
    <property type="protein sequence ID" value="CAE2262484.1"/>
    <property type="molecule type" value="Transcribed_RNA"/>
</dbReference>
<proteinExistence type="predicted"/>
<accession>A0A7S4JG66</accession>
<gene>
    <name evidence="1" type="ORF">GTHE00462_LOCUS5472</name>
</gene>
<sequence length="134" mass="15324">MTTSEHNAQATMTSILQVVSVEDVMETMDEIQDQKDQEHPTNVSTFQQKHCFTSLHIPGQMKIERNSISSKVLIPCTIRNNKNMITHELLYCEQNSLLDIRIRQALSLSKNSDFDTNILENDRTTSPPVNHIAR</sequence>
<protein>
    <submittedName>
        <fullName evidence="1">Uncharacterized protein</fullName>
    </submittedName>
</protein>
<organism evidence="1">
    <name type="scientific">Guillardia theta</name>
    <name type="common">Cryptophyte</name>
    <name type="synonym">Cryptomonas phi</name>
    <dbReference type="NCBI Taxonomy" id="55529"/>
    <lineage>
        <taxon>Eukaryota</taxon>
        <taxon>Cryptophyceae</taxon>
        <taxon>Pyrenomonadales</taxon>
        <taxon>Geminigeraceae</taxon>
        <taxon>Guillardia</taxon>
    </lineage>
</organism>
<dbReference type="AlphaFoldDB" id="A0A7S4JG66"/>
<name>A0A7S4JG66_GUITH</name>
<reference evidence="1" key="1">
    <citation type="submission" date="2021-01" db="EMBL/GenBank/DDBJ databases">
        <authorList>
            <person name="Corre E."/>
            <person name="Pelletier E."/>
            <person name="Niang G."/>
            <person name="Scheremetjew M."/>
            <person name="Finn R."/>
            <person name="Kale V."/>
            <person name="Holt S."/>
            <person name="Cochrane G."/>
            <person name="Meng A."/>
            <person name="Brown T."/>
            <person name="Cohen L."/>
        </authorList>
    </citation>
    <scope>NUCLEOTIDE SEQUENCE</scope>
    <source>
        <strain evidence="1">CCMP 2712</strain>
    </source>
</reference>
<evidence type="ECO:0000313" key="1">
    <source>
        <dbReference type="EMBL" id="CAE2262484.1"/>
    </source>
</evidence>